<proteinExistence type="predicted"/>
<gene>
    <name evidence="1" type="ORF">HPB52_024325</name>
</gene>
<evidence type="ECO:0000313" key="1">
    <source>
        <dbReference type="EMBL" id="KAH7932569.1"/>
    </source>
</evidence>
<dbReference type="EMBL" id="JABSTV010001343">
    <property type="protein sequence ID" value="KAH7932569.1"/>
    <property type="molecule type" value="Genomic_DNA"/>
</dbReference>
<keyword evidence="2" id="KW-1185">Reference proteome</keyword>
<sequence length="203" mass="21761">MTVRTVSRVTEIVEFTTTASNERSVVQHATVLDLELVADTLAQQMCAEHSLAYEGLLDYDACAAAGASQGTQATLLLAFLMEASRLPVLTGLPGGKGSYYTSTVLLHWDLETGEALALCLWATLLSPAYFCRPPPCGSHGQPQRTGAKRLSDTGIMHNAMIYCAGTAPLKQKYRQFGHMTAASQSRRSAGIIPCSLLCRLPAP</sequence>
<dbReference type="AlphaFoldDB" id="A0A9D4P9G7"/>
<name>A0A9D4P9G7_RHISA</name>
<comment type="caution">
    <text evidence="1">The sequence shown here is derived from an EMBL/GenBank/DDBJ whole genome shotgun (WGS) entry which is preliminary data.</text>
</comment>
<dbReference type="VEuPathDB" id="VectorBase:RSAN_046447"/>
<protein>
    <submittedName>
        <fullName evidence="1">Uncharacterized protein</fullName>
    </submittedName>
</protein>
<organism evidence="1 2">
    <name type="scientific">Rhipicephalus sanguineus</name>
    <name type="common">Brown dog tick</name>
    <name type="synonym">Ixodes sanguineus</name>
    <dbReference type="NCBI Taxonomy" id="34632"/>
    <lineage>
        <taxon>Eukaryota</taxon>
        <taxon>Metazoa</taxon>
        <taxon>Ecdysozoa</taxon>
        <taxon>Arthropoda</taxon>
        <taxon>Chelicerata</taxon>
        <taxon>Arachnida</taxon>
        <taxon>Acari</taxon>
        <taxon>Parasitiformes</taxon>
        <taxon>Ixodida</taxon>
        <taxon>Ixodoidea</taxon>
        <taxon>Ixodidae</taxon>
        <taxon>Rhipicephalinae</taxon>
        <taxon>Rhipicephalus</taxon>
        <taxon>Rhipicephalus</taxon>
    </lineage>
</organism>
<reference evidence="1" key="2">
    <citation type="submission" date="2021-09" db="EMBL/GenBank/DDBJ databases">
        <authorList>
            <person name="Jia N."/>
            <person name="Wang J."/>
            <person name="Shi W."/>
            <person name="Du L."/>
            <person name="Sun Y."/>
            <person name="Zhan W."/>
            <person name="Jiang J."/>
            <person name="Wang Q."/>
            <person name="Zhang B."/>
            <person name="Ji P."/>
            <person name="Sakyi L.B."/>
            <person name="Cui X."/>
            <person name="Yuan T."/>
            <person name="Jiang B."/>
            <person name="Yang W."/>
            <person name="Lam T.T.-Y."/>
            <person name="Chang Q."/>
            <person name="Ding S."/>
            <person name="Wang X."/>
            <person name="Zhu J."/>
            <person name="Ruan X."/>
            <person name="Zhao L."/>
            <person name="Wei J."/>
            <person name="Que T."/>
            <person name="Du C."/>
            <person name="Cheng J."/>
            <person name="Dai P."/>
            <person name="Han X."/>
            <person name="Huang E."/>
            <person name="Gao Y."/>
            <person name="Liu J."/>
            <person name="Shao H."/>
            <person name="Ye R."/>
            <person name="Li L."/>
            <person name="Wei W."/>
            <person name="Wang X."/>
            <person name="Wang C."/>
            <person name="Huo Q."/>
            <person name="Li W."/>
            <person name="Guo W."/>
            <person name="Chen H."/>
            <person name="Chen S."/>
            <person name="Zhou L."/>
            <person name="Zhou L."/>
            <person name="Ni X."/>
            <person name="Tian J."/>
            <person name="Zhou Y."/>
            <person name="Sheng Y."/>
            <person name="Liu T."/>
            <person name="Pan Y."/>
            <person name="Xia L."/>
            <person name="Li J."/>
            <person name="Zhao F."/>
            <person name="Cao W."/>
        </authorList>
    </citation>
    <scope>NUCLEOTIDE SEQUENCE</scope>
    <source>
        <strain evidence="1">Rsan-2018</strain>
        <tissue evidence="1">Larvae</tissue>
    </source>
</reference>
<accession>A0A9D4P9G7</accession>
<reference evidence="1" key="1">
    <citation type="journal article" date="2020" name="Cell">
        <title>Large-Scale Comparative Analyses of Tick Genomes Elucidate Their Genetic Diversity and Vector Capacities.</title>
        <authorList>
            <consortium name="Tick Genome and Microbiome Consortium (TIGMIC)"/>
            <person name="Jia N."/>
            <person name="Wang J."/>
            <person name="Shi W."/>
            <person name="Du L."/>
            <person name="Sun Y."/>
            <person name="Zhan W."/>
            <person name="Jiang J.F."/>
            <person name="Wang Q."/>
            <person name="Zhang B."/>
            <person name="Ji P."/>
            <person name="Bell-Sakyi L."/>
            <person name="Cui X.M."/>
            <person name="Yuan T.T."/>
            <person name="Jiang B.G."/>
            <person name="Yang W.F."/>
            <person name="Lam T.T."/>
            <person name="Chang Q.C."/>
            <person name="Ding S.J."/>
            <person name="Wang X.J."/>
            <person name="Zhu J.G."/>
            <person name="Ruan X.D."/>
            <person name="Zhao L."/>
            <person name="Wei J.T."/>
            <person name="Ye R.Z."/>
            <person name="Que T.C."/>
            <person name="Du C.H."/>
            <person name="Zhou Y.H."/>
            <person name="Cheng J.X."/>
            <person name="Dai P.F."/>
            <person name="Guo W.B."/>
            <person name="Han X.H."/>
            <person name="Huang E.J."/>
            <person name="Li L.F."/>
            <person name="Wei W."/>
            <person name="Gao Y.C."/>
            <person name="Liu J.Z."/>
            <person name="Shao H.Z."/>
            <person name="Wang X."/>
            <person name="Wang C.C."/>
            <person name="Yang T.C."/>
            <person name="Huo Q.B."/>
            <person name="Li W."/>
            <person name="Chen H.Y."/>
            <person name="Chen S.E."/>
            <person name="Zhou L.G."/>
            <person name="Ni X.B."/>
            <person name="Tian J.H."/>
            <person name="Sheng Y."/>
            <person name="Liu T."/>
            <person name="Pan Y.S."/>
            <person name="Xia L.Y."/>
            <person name="Li J."/>
            <person name="Zhao F."/>
            <person name="Cao W.C."/>
        </authorList>
    </citation>
    <scope>NUCLEOTIDE SEQUENCE</scope>
    <source>
        <strain evidence="1">Rsan-2018</strain>
    </source>
</reference>
<dbReference type="Proteomes" id="UP000821837">
    <property type="component" value="Unassembled WGS sequence"/>
</dbReference>
<evidence type="ECO:0000313" key="2">
    <source>
        <dbReference type="Proteomes" id="UP000821837"/>
    </source>
</evidence>